<keyword evidence="8" id="KW-1185">Reference proteome</keyword>
<evidence type="ECO:0000256" key="2">
    <source>
        <dbReference type="ARBA" id="ARBA00022630"/>
    </source>
</evidence>
<dbReference type="EMBL" id="JBFXLQ010000011">
    <property type="protein sequence ID" value="KAL2869043.1"/>
    <property type="molecule type" value="Genomic_DNA"/>
</dbReference>
<dbReference type="InterPro" id="IPR036318">
    <property type="entry name" value="FAD-bd_PCMH-like_sf"/>
</dbReference>
<evidence type="ECO:0000259" key="6">
    <source>
        <dbReference type="PROSITE" id="PS51387"/>
    </source>
</evidence>
<dbReference type="InterPro" id="IPR050416">
    <property type="entry name" value="FAD-linked_Oxidoreductase"/>
</dbReference>
<dbReference type="Proteomes" id="UP001610432">
    <property type="component" value="Unassembled WGS sequence"/>
</dbReference>
<evidence type="ECO:0000313" key="8">
    <source>
        <dbReference type="Proteomes" id="UP001610432"/>
    </source>
</evidence>
<comment type="similarity">
    <text evidence="1">Belongs to the oxygen-dependent FAD-linked oxidoreductase family.</text>
</comment>
<name>A0ABR4LWY5_9EURO</name>
<dbReference type="RefSeq" id="XP_070888022.1">
    <property type="nucleotide sequence ID" value="XM_071032589.1"/>
</dbReference>
<dbReference type="PANTHER" id="PTHR42973">
    <property type="entry name" value="BINDING OXIDOREDUCTASE, PUTATIVE (AFU_ORTHOLOGUE AFUA_1G17690)-RELATED"/>
    <property type="match status" value="1"/>
</dbReference>
<dbReference type="PANTHER" id="PTHR42973:SF13">
    <property type="entry name" value="FAD-BINDING PCMH-TYPE DOMAIN-CONTAINING PROTEIN"/>
    <property type="match status" value="1"/>
</dbReference>
<dbReference type="InterPro" id="IPR016169">
    <property type="entry name" value="FAD-bd_PCMH_sub2"/>
</dbReference>
<dbReference type="PROSITE" id="PS51387">
    <property type="entry name" value="FAD_PCMH"/>
    <property type="match status" value="1"/>
</dbReference>
<evidence type="ECO:0000256" key="4">
    <source>
        <dbReference type="ARBA" id="ARBA00023002"/>
    </source>
</evidence>
<keyword evidence="4" id="KW-0560">Oxidoreductase</keyword>
<gene>
    <name evidence="7" type="ORF">BJX67DRAFT_379523</name>
</gene>
<dbReference type="InterPro" id="IPR006094">
    <property type="entry name" value="Oxid_FAD_bind_N"/>
</dbReference>
<evidence type="ECO:0000256" key="1">
    <source>
        <dbReference type="ARBA" id="ARBA00005466"/>
    </source>
</evidence>
<protein>
    <recommendedName>
        <fullName evidence="6">FAD-binding PCMH-type domain-containing protein</fullName>
    </recommendedName>
</protein>
<sequence>MRSPIPILLSLTWLYQASATSVQQVARCALLAARFPDATLPQDNSTSSPYYTERTSFWSWTEWLEPTCVFLPNSTQQVSEAVIIFTDYDCPFAIRGGGHSAIRGAANIDDGIMVNMKRIRDLDFSPDNKTITIGMGYTWAEVYEIVEPLGYMVPGGRFAGVGTGLALGAGVSYFANERGLTIDNVVNHRVVLANGTVMEANEHTNNDLHWALRGGSNNFGVVTHITLPAIPHQGMHGGRVTYPPNTVDALTNLTYEYQVRTSVEAPDTHVLSTYVYDGESNVTYGFTPVVYQRNATQMPPSLQPWLDIEHSNSTVRNRTYGDLARELVAGFPNGLVQTHYSLTVYPSLEYFRFLRERFSEFCAGFSHIEGFAGLHTLMAITPAAIAKAGRNNPIGLNRARPDTTLTVLYLGLQFNNEEDIDEVFPDWDIFIRTMEAEAKLQDVLFPYIMLTYSDDNQEVIASYGEENVSRLQAIQQKYDPSLVFQRLVTGGQKIPLR</sequence>
<accession>A0ABR4LWY5</accession>
<keyword evidence="3" id="KW-0274">FAD</keyword>
<dbReference type="Gene3D" id="3.30.465.10">
    <property type="match status" value="1"/>
</dbReference>
<evidence type="ECO:0000256" key="5">
    <source>
        <dbReference type="SAM" id="SignalP"/>
    </source>
</evidence>
<evidence type="ECO:0000313" key="7">
    <source>
        <dbReference type="EMBL" id="KAL2869043.1"/>
    </source>
</evidence>
<reference evidence="7 8" key="1">
    <citation type="submission" date="2024-07" db="EMBL/GenBank/DDBJ databases">
        <title>Section-level genome sequencing and comparative genomics of Aspergillus sections Usti and Cavernicolus.</title>
        <authorList>
            <consortium name="Lawrence Berkeley National Laboratory"/>
            <person name="Nybo J.L."/>
            <person name="Vesth T.C."/>
            <person name="Theobald S."/>
            <person name="Frisvad J.C."/>
            <person name="Larsen T.O."/>
            <person name="Kjaerboelling I."/>
            <person name="Rothschild-Mancinelli K."/>
            <person name="Lyhne E.K."/>
            <person name="Kogle M.E."/>
            <person name="Barry K."/>
            <person name="Clum A."/>
            <person name="Na H."/>
            <person name="Ledsgaard L."/>
            <person name="Lin J."/>
            <person name="Lipzen A."/>
            <person name="Kuo A."/>
            <person name="Riley R."/>
            <person name="Mondo S."/>
            <person name="Labutti K."/>
            <person name="Haridas S."/>
            <person name="Pangalinan J."/>
            <person name="Salamov A.A."/>
            <person name="Simmons B.A."/>
            <person name="Magnuson J.K."/>
            <person name="Chen J."/>
            <person name="Drula E."/>
            <person name="Henrissat B."/>
            <person name="Wiebenga A."/>
            <person name="Lubbers R.J."/>
            <person name="Gomes A.C."/>
            <person name="Macurrencykelacurrency M.R."/>
            <person name="Stajich J."/>
            <person name="Grigoriev I.V."/>
            <person name="Mortensen U.H."/>
            <person name="De Vries R.P."/>
            <person name="Baker S.E."/>
            <person name="Andersen M.R."/>
        </authorList>
    </citation>
    <scope>NUCLEOTIDE SEQUENCE [LARGE SCALE GENOMIC DNA]</scope>
    <source>
        <strain evidence="7 8">CBS 449.75</strain>
    </source>
</reference>
<keyword evidence="2" id="KW-0285">Flavoprotein</keyword>
<feature type="domain" description="FAD-binding PCMH-type" evidence="6">
    <location>
        <begin position="62"/>
        <end position="232"/>
    </location>
</feature>
<dbReference type="Pfam" id="PF01565">
    <property type="entry name" value="FAD_binding_4"/>
    <property type="match status" value="1"/>
</dbReference>
<dbReference type="GeneID" id="98147661"/>
<comment type="caution">
    <text evidence="7">The sequence shown here is derived from an EMBL/GenBank/DDBJ whole genome shotgun (WGS) entry which is preliminary data.</text>
</comment>
<proteinExistence type="inferred from homology"/>
<dbReference type="InterPro" id="IPR016166">
    <property type="entry name" value="FAD-bd_PCMH"/>
</dbReference>
<keyword evidence="5" id="KW-0732">Signal</keyword>
<organism evidence="7 8">
    <name type="scientific">Aspergillus lucknowensis</name>
    <dbReference type="NCBI Taxonomy" id="176173"/>
    <lineage>
        <taxon>Eukaryota</taxon>
        <taxon>Fungi</taxon>
        <taxon>Dikarya</taxon>
        <taxon>Ascomycota</taxon>
        <taxon>Pezizomycotina</taxon>
        <taxon>Eurotiomycetes</taxon>
        <taxon>Eurotiomycetidae</taxon>
        <taxon>Eurotiales</taxon>
        <taxon>Aspergillaceae</taxon>
        <taxon>Aspergillus</taxon>
        <taxon>Aspergillus subgen. Nidulantes</taxon>
    </lineage>
</organism>
<dbReference type="SUPFAM" id="SSF56176">
    <property type="entry name" value="FAD-binding/transporter-associated domain-like"/>
    <property type="match status" value="1"/>
</dbReference>
<feature type="chain" id="PRO_5045477987" description="FAD-binding PCMH-type domain-containing protein" evidence="5">
    <location>
        <begin position="20"/>
        <end position="497"/>
    </location>
</feature>
<feature type="signal peptide" evidence="5">
    <location>
        <begin position="1"/>
        <end position="19"/>
    </location>
</feature>
<evidence type="ECO:0000256" key="3">
    <source>
        <dbReference type="ARBA" id="ARBA00022827"/>
    </source>
</evidence>